<reference evidence="3" key="1">
    <citation type="submission" date="2013-11" db="EMBL/GenBank/DDBJ databases">
        <authorList>
            <person name="Hoang H.T."/>
            <person name="Killian M.L."/>
            <person name="Madson D.M."/>
            <person name="Arruda P.H.E."/>
            <person name="Sun D."/>
            <person name="Schwartz K.J."/>
            <person name="Yoon K."/>
        </authorList>
    </citation>
    <scope>NUCLEOTIDE SEQUENCE [LARGE SCALE GENOMIC DNA]</scope>
    <source>
        <strain evidence="3">CDK2</strain>
    </source>
</reference>
<evidence type="ECO:0000313" key="3">
    <source>
        <dbReference type="Proteomes" id="UP000050535"/>
    </source>
</evidence>
<dbReference type="AlphaFoldDB" id="A0A0P7HT87"/>
<evidence type="ECO:0000256" key="1">
    <source>
        <dbReference type="SAM" id="MobiDB-lite"/>
    </source>
</evidence>
<dbReference type="EMBL" id="LGUC01000001">
    <property type="protein sequence ID" value="KPN29873.1"/>
    <property type="molecule type" value="Genomic_DNA"/>
</dbReference>
<comment type="caution">
    <text evidence="2">The sequence shown here is derived from an EMBL/GenBank/DDBJ whole genome shotgun (WGS) entry which is preliminary data.</text>
</comment>
<evidence type="ECO:0000313" key="2">
    <source>
        <dbReference type="EMBL" id="KPN29873.1"/>
    </source>
</evidence>
<feature type="region of interest" description="Disordered" evidence="1">
    <location>
        <begin position="14"/>
        <end position="41"/>
    </location>
</feature>
<sequence length="314" mass="33769">MLPYVQHAIGRVRVTDDGKPPTRSGGAATLSTAPEPRPGVASVTPRAWEKAVGWDRPSTEEASLLFVDDGPDTTDRFTQGAWEQFRDSPPGVATYDGSVSMAALRQHLAEGQLYVHYGGRVTSDGFVCADGVLPFRDLPDGAIGVLSVDWRDRSIPDSIRGAAAVVALATDPLEPAESRRFGKLISLGFSPTVAADIADIADRVRFVGDASRPFVNRQSGSPPTLLRIEQVGDDQYRVTATFGFNDPDGLGQINQLVFDDTADTFQLAGTSYRLDGPLSSTEIDEELIFDSIPLFVENSLEAATTDPIDDLLTK</sequence>
<dbReference type="STRING" id="699431.SY89_00593"/>
<organism evidence="2 3">
    <name type="scientific">Halolamina pelagica</name>
    <dbReference type="NCBI Taxonomy" id="699431"/>
    <lineage>
        <taxon>Archaea</taxon>
        <taxon>Methanobacteriati</taxon>
        <taxon>Methanobacteriota</taxon>
        <taxon>Stenosarchaea group</taxon>
        <taxon>Halobacteria</taxon>
        <taxon>Halobacteriales</taxon>
        <taxon>Haloferacaceae</taxon>
    </lineage>
</organism>
<dbReference type="Proteomes" id="UP000050535">
    <property type="component" value="Unassembled WGS sequence"/>
</dbReference>
<name>A0A0P7HT87_9EURY</name>
<proteinExistence type="predicted"/>
<keyword evidence="3" id="KW-1185">Reference proteome</keyword>
<accession>A0A0P7HT87</accession>
<gene>
    <name evidence="2" type="ORF">SY89_00593</name>
</gene>
<protein>
    <submittedName>
        <fullName evidence="2">Uncharacterized protein</fullName>
    </submittedName>
</protein>